<dbReference type="AlphaFoldDB" id="A0A6P2BTV6"/>
<keyword evidence="2" id="KW-1185">Reference proteome</keyword>
<dbReference type="RefSeq" id="WP_145860225.1">
    <property type="nucleotide sequence ID" value="NZ_RPFW01000008.1"/>
</dbReference>
<proteinExistence type="predicted"/>
<organism evidence="1 2">
    <name type="scientific">Trebonia kvetii</name>
    <dbReference type="NCBI Taxonomy" id="2480626"/>
    <lineage>
        <taxon>Bacteria</taxon>
        <taxon>Bacillati</taxon>
        <taxon>Actinomycetota</taxon>
        <taxon>Actinomycetes</taxon>
        <taxon>Streptosporangiales</taxon>
        <taxon>Treboniaceae</taxon>
        <taxon>Trebonia</taxon>
    </lineage>
</organism>
<sequence>MSVYGVLQVHSAPPALCPHIEWAVAGTVGSAVNMPWVSQPAAPGSLRAELTWKGKPGMAGAITSALAGWNRLRFEVTEEASPGCDAMRYCYTPNLGLFSATTSANGDILVPENKLRAALALGANGTAILEKELDRLLGGAWDNELEPFRRAGDGAPVRWLNATG</sequence>
<dbReference type="Pfam" id="PF11343">
    <property type="entry name" value="DUF3145"/>
    <property type="match status" value="1"/>
</dbReference>
<reference evidence="1 2" key="1">
    <citation type="submission" date="2018-11" db="EMBL/GenBank/DDBJ databases">
        <title>Trebonia kvetii gen.nov., sp.nov., a novel acidophilic actinobacterium, and proposal of the new actinobacterial family Treboniaceae fam. nov.</title>
        <authorList>
            <person name="Rapoport D."/>
            <person name="Sagova-Mareckova M."/>
            <person name="Sedlacek I."/>
            <person name="Provaznik J."/>
            <person name="Kralova S."/>
            <person name="Pavlinic D."/>
            <person name="Benes V."/>
            <person name="Kopecky J."/>
        </authorList>
    </citation>
    <scope>NUCLEOTIDE SEQUENCE [LARGE SCALE GENOMIC DNA]</scope>
    <source>
        <strain evidence="1 2">15Tr583</strain>
    </source>
</reference>
<evidence type="ECO:0000313" key="2">
    <source>
        <dbReference type="Proteomes" id="UP000460272"/>
    </source>
</evidence>
<dbReference type="InterPro" id="IPR021491">
    <property type="entry name" value="DUF3145"/>
</dbReference>
<gene>
    <name evidence="1" type="ORF">EAS64_35220</name>
</gene>
<dbReference type="EMBL" id="RPFW01000008">
    <property type="protein sequence ID" value="TVZ00633.1"/>
    <property type="molecule type" value="Genomic_DNA"/>
</dbReference>
<comment type="caution">
    <text evidence="1">The sequence shown here is derived from an EMBL/GenBank/DDBJ whole genome shotgun (WGS) entry which is preliminary data.</text>
</comment>
<dbReference type="OrthoDB" id="3210860at2"/>
<name>A0A6P2BTV6_9ACTN</name>
<dbReference type="Proteomes" id="UP000460272">
    <property type="component" value="Unassembled WGS sequence"/>
</dbReference>
<protein>
    <submittedName>
        <fullName evidence="1">DUF3145 domain-containing protein</fullName>
    </submittedName>
</protein>
<evidence type="ECO:0000313" key="1">
    <source>
        <dbReference type="EMBL" id="TVZ00633.1"/>
    </source>
</evidence>
<accession>A0A6P2BTV6</accession>